<keyword evidence="4" id="KW-1133">Transmembrane helix</keyword>
<dbReference type="CDD" id="cd00592">
    <property type="entry name" value="HTH_MerR-like"/>
    <property type="match status" value="1"/>
</dbReference>
<keyword evidence="4" id="KW-0472">Membrane</keyword>
<dbReference type="Pfam" id="PF13411">
    <property type="entry name" value="MerR_1"/>
    <property type="match status" value="1"/>
</dbReference>
<proteinExistence type="predicted"/>
<protein>
    <submittedName>
        <fullName evidence="6">MerR family transcriptional regulator</fullName>
    </submittedName>
</protein>
<evidence type="ECO:0000256" key="4">
    <source>
        <dbReference type="SAM" id="Phobius"/>
    </source>
</evidence>
<feature type="transmembrane region" description="Helical" evidence="4">
    <location>
        <begin position="144"/>
        <end position="166"/>
    </location>
</feature>
<organism evidence="6 7">
    <name type="scientific">Fusicatenibacter faecihominis</name>
    <dbReference type="NCBI Taxonomy" id="2881276"/>
    <lineage>
        <taxon>Bacteria</taxon>
        <taxon>Bacillati</taxon>
        <taxon>Bacillota</taxon>
        <taxon>Clostridia</taxon>
        <taxon>Lachnospirales</taxon>
        <taxon>Lachnospiraceae</taxon>
        <taxon>Fusicatenibacter</taxon>
    </lineage>
</organism>
<keyword evidence="3" id="KW-0804">Transcription</keyword>
<evidence type="ECO:0000313" key="6">
    <source>
        <dbReference type="EMBL" id="MCC2189717.1"/>
    </source>
</evidence>
<keyword evidence="7" id="KW-1185">Reference proteome</keyword>
<name>A0AAE3J691_9FIRM</name>
<evidence type="ECO:0000256" key="3">
    <source>
        <dbReference type="ARBA" id="ARBA00023163"/>
    </source>
</evidence>
<evidence type="ECO:0000259" key="5">
    <source>
        <dbReference type="PROSITE" id="PS50937"/>
    </source>
</evidence>
<dbReference type="PROSITE" id="PS50937">
    <property type="entry name" value="HTH_MERR_2"/>
    <property type="match status" value="1"/>
</dbReference>
<dbReference type="GO" id="GO:0003677">
    <property type="term" value="F:DNA binding"/>
    <property type="evidence" value="ECO:0007669"/>
    <property type="project" value="UniProtKB-KW"/>
</dbReference>
<dbReference type="PANTHER" id="PTHR30204">
    <property type="entry name" value="REDOX-CYCLING DRUG-SENSING TRANSCRIPTIONAL ACTIVATOR SOXR"/>
    <property type="match status" value="1"/>
</dbReference>
<keyword evidence="1" id="KW-0805">Transcription regulation</keyword>
<dbReference type="EMBL" id="JAJEPR010000010">
    <property type="protein sequence ID" value="MCC2189717.1"/>
    <property type="molecule type" value="Genomic_DNA"/>
</dbReference>
<dbReference type="SUPFAM" id="SSF46955">
    <property type="entry name" value="Putative DNA-binding domain"/>
    <property type="match status" value="1"/>
</dbReference>
<dbReference type="InterPro" id="IPR047057">
    <property type="entry name" value="MerR_fam"/>
</dbReference>
<feature type="transmembrane region" description="Helical" evidence="4">
    <location>
        <begin position="172"/>
        <end position="195"/>
    </location>
</feature>
<sequence length="213" mass="24618">MKIKQVEELVGITRKNIRFYEEQGLLSVERAENGYREYSLKDVKRLQEIRFLRKLFIPIEDMREVFEGKKSLTSCLEYQVEKMEREKKNLTQVQEFCETLLQEKLTLEELDAEACLERMEQLEKEGTNFMNIQKTDVHKKKIRGAFLGAGIMLVLMAGTVGMILWGNSVDPLPIGWLLFLIAIPVAFVIAILVALRARLNEIKGGEEDEASKY</sequence>
<keyword evidence="2" id="KW-0238">DNA-binding</keyword>
<dbReference type="Gene3D" id="1.10.1660.10">
    <property type="match status" value="1"/>
</dbReference>
<accession>A0AAE3J691</accession>
<reference evidence="6 7" key="1">
    <citation type="submission" date="2021-10" db="EMBL/GenBank/DDBJ databases">
        <title>Anaerobic single-cell dispensing facilitates the cultivation of human gut bacteria.</title>
        <authorList>
            <person name="Afrizal A."/>
        </authorList>
    </citation>
    <scope>NUCLEOTIDE SEQUENCE [LARGE SCALE GENOMIC DNA]</scope>
    <source>
        <strain evidence="6 7">CLA-AA-H277</strain>
    </source>
</reference>
<dbReference type="RefSeq" id="WP_227615000.1">
    <property type="nucleotide sequence ID" value="NZ_JAJEPR010000010.1"/>
</dbReference>
<dbReference type="InterPro" id="IPR009061">
    <property type="entry name" value="DNA-bd_dom_put_sf"/>
</dbReference>
<gene>
    <name evidence="6" type="ORF">LKD71_07855</name>
</gene>
<dbReference type="GO" id="GO:0003700">
    <property type="term" value="F:DNA-binding transcription factor activity"/>
    <property type="evidence" value="ECO:0007669"/>
    <property type="project" value="InterPro"/>
</dbReference>
<keyword evidence="4" id="KW-0812">Transmembrane</keyword>
<dbReference type="SMART" id="SM00422">
    <property type="entry name" value="HTH_MERR"/>
    <property type="match status" value="1"/>
</dbReference>
<evidence type="ECO:0000313" key="7">
    <source>
        <dbReference type="Proteomes" id="UP001197875"/>
    </source>
</evidence>
<dbReference type="AlphaFoldDB" id="A0AAE3J691"/>
<dbReference type="InterPro" id="IPR000551">
    <property type="entry name" value="MerR-type_HTH_dom"/>
</dbReference>
<evidence type="ECO:0000256" key="1">
    <source>
        <dbReference type="ARBA" id="ARBA00023015"/>
    </source>
</evidence>
<feature type="domain" description="HTH merR-type" evidence="5">
    <location>
        <begin position="1"/>
        <end position="68"/>
    </location>
</feature>
<dbReference type="PANTHER" id="PTHR30204:SF94">
    <property type="entry name" value="HEAVY METAL-DEPENDENT TRANSCRIPTIONAL REGULATOR HI_0293-RELATED"/>
    <property type="match status" value="1"/>
</dbReference>
<dbReference type="Proteomes" id="UP001197875">
    <property type="component" value="Unassembled WGS sequence"/>
</dbReference>
<evidence type="ECO:0000256" key="2">
    <source>
        <dbReference type="ARBA" id="ARBA00023125"/>
    </source>
</evidence>
<comment type="caution">
    <text evidence="6">The sequence shown here is derived from an EMBL/GenBank/DDBJ whole genome shotgun (WGS) entry which is preliminary data.</text>
</comment>